<dbReference type="SUPFAM" id="SSF53041">
    <property type="entry name" value="Resolvase-like"/>
    <property type="match status" value="1"/>
</dbReference>
<evidence type="ECO:0000259" key="3">
    <source>
        <dbReference type="PROSITE" id="PS51737"/>
    </source>
</evidence>
<dbReference type="Gene3D" id="3.40.50.1390">
    <property type="entry name" value="Resolvase, N-terminal catalytic domain"/>
    <property type="match status" value="1"/>
</dbReference>
<dbReference type="RefSeq" id="WP_069702085.1">
    <property type="nucleotide sequence ID" value="NZ_MJAT01000018.1"/>
</dbReference>
<dbReference type="Gene3D" id="3.90.1750.20">
    <property type="entry name" value="Putative Large Serine Recombinase, Chain B, Domain 2"/>
    <property type="match status" value="1"/>
</dbReference>
<dbReference type="STRING" id="1390249.BHU72_15145"/>
<dbReference type="Pfam" id="PF07508">
    <property type="entry name" value="Recombinase"/>
    <property type="match status" value="1"/>
</dbReference>
<proteinExistence type="predicted"/>
<keyword evidence="1" id="KW-0175">Coiled coil</keyword>
<dbReference type="InterPro" id="IPR011109">
    <property type="entry name" value="DNA_bind_recombinase_dom"/>
</dbReference>
<dbReference type="AlphaFoldDB" id="A0A1E5L647"/>
<feature type="domain" description="Resolvase/invertase-type recombinase catalytic" evidence="2">
    <location>
        <begin position="2"/>
        <end position="152"/>
    </location>
</feature>
<accession>A0A1E5L647</accession>
<evidence type="ECO:0000256" key="1">
    <source>
        <dbReference type="SAM" id="Coils"/>
    </source>
</evidence>
<keyword evidence="5" id="KW-1185">Reference proteome</keyword>
<organism evidence="4 5">
    <name type="scientific">Desulfuribacillus stibiiarsenatis</name>
    <dbReference type="NCBI Taxonomy" id="1390249"/>
    <lineage>
        <taxon>Bacteria</taxon>
        <taxon>Bacillati</taxon>
        <taxon>Bacillota</taxon>
        <taxon>Desulfuribacillia</taxon>
        <taxon>Desulfuribacillales</taxon>
        <taxon>Desulfuribacillaceae</taxon>
        <taxon>Desulfuribacillus</taxon>
    </lineage>
</organism>
<evidence type="ECO:0000259" key="2">
    <source>
        <dbReference type="PROSITE" id="PS51736"/>
    </source>
</evidence>
<dbReference type="CDD" id="cd00338">
    <property type="entry name" value="Ser_Recombinase"/>
    <property type="match status" value="1"/>
</dbReference>
<evidence type="ECO:0000313" key="4">
    <source>
        <dbReference type="EMBL" id="OEH85544.1"/>
    </source>
</evidence>
<name>A0A1E5L647_9FIRM</name>
<dbReference type="OrthoDB" id="9769353at2"/>
<dbReference type="PROSITE" id="PS51737">
    <property type="entry name" value="RECOMBINASE_DNA_BIND"/>
    <property type="match status" value="1"/>
</dbReference>
<feature type="domain" description="Recombinase" evidence="3">
    <location>
        <begin position="159"/>
        <end position="284"/>
    </location>
</feature>
<dbReference type="PROSITE" id="PS51736">
    <property type="entry name" value="RECOMBINASES_3"/>
    <property type="match status" value="1"/>
</dbReference>
<dbReference type="PANTHER" id="PTHR30461">
    <property type="entry name" value="DNA-INVERTASE FROM LAMBDOID PROPHAGE"/>
    <property type="match status" value="1"/>
</dbReference>
<dbReference type="Proteomes" id="UP000095255">
    <property type="component" value="Unassembled WGS sequence"/>
</dbReference>
<dbReference type="EMBL" id="MJAT01000018">
    <property type="protein sequence ID" value="OEH85544.1"/>
    <property type="molecule type" value="Genomic_DNA"/>
</dbReference>
<dbReference type="InterPro" id="IPR006119">
    <property type="entry name" value="Resolv_N"/>
</dbReference>
<dbReference type="Pfam" id="PF13408">
    <property type="entry name" value="Zn_ribbon_recom"/>
    <property type="match status" value="1"/>
</dbReference>
<dbReference type="InterPro" id="IPR050639">
    <property type="entry name" value="SSR_resolvase"/>
</dbReference>
<dbReference type="SMART" id="SM00857">
    <property type="entry name" value="Resolvase"/>
    <property type="match status" value="1"/>
</dbReference>
<dbReference type="InterPro" id="IPR036162">
    <property type="entry name" value="Resolvase-like_N_sf"/>
</dbReference>
<dbReference type="GO" id="GO:0000150">
    <property type="term" value="F:DNA strand exchange activity"/>
    <property type="evidence" value="ECO:0007669"/>
    <property type="project" value="InterPro"/>
</dbReference>
<feature type="coiled-coil region" evidence="1">
    <location>
        <begin position="368"/>
        <end position="434"/>
    </location>
</feature>
<dbReference type="Pfam" id="PF00239">
    <property type="entry name" value="Resolvase"/>
    <property type="match status" value="1"/>
</dbReference>
<dbReference type="InterPro" id="IPR038109">
    <property type="entry name" value="DNA_bind_recomb_sf"/>
</dbReference>
<dbReference type="GO" id="GO:0003677">
    <property type="term" value="F:DNA binding"/>
    <property type="evidence" value="ECO:0007669"/>
    <property type="project" value="InterPro"/>
</dbReference>
<comment type="caution">
    <text evidence="4">The sequence shown here is derived from an EMBL/GenBank/DDBJ whole genome shotgun (WGS) entry which is preliminary data.</text>
</comment>
<evidence type="ECO:0000313" key="5">
    <source>
        <dbReference type="Proteomes" id="UP000095255"/>
    </source>
</evidence>
<gene>
    <name evidence="4" type="ORF">BHU72_15145</name>
</gene>
<reference evidence="4 5" key="1">
    <citation type="submission" date="2016-09" db="EMBL/GenBank/DDBJ databases">
        <title>Desulfuribacillus arsenicus sp. nov., an obligately anaerobic, dissimilatory arsenic- and antimonate-reducing bacterium isolated from anoxic sediments.</title>
        <authorList>
            <person name="Abin C.A."/>
            <person name="Hollibaugh J.T."/>
        </authorList>
    </citation>
    <scope>NUCLEOTIDE SEQUENCE [LARGE SCALE GENOMIC DNA]</scope>
    <source>
        <strain evidence="4 5">MLFW-2</strain>
    </source>
</reference>
<protein>
    <submittedName>
        <fullName evidence="4">Serine recombinase</fullName>
    </submittedName>
</protein>
<sequence length="487" mass="56996">MNYAVYARVSTDKEEQISSVGNQIDICRNWLERNGFQWNDDSVYKDEGISGTLLLDRPAMQNIIEKAKLKEIDMIIFKSLSRLTRDLKDSLELREIFQQYKVRVVSVEEGYDSFQSNKNDMNYELWSFFAAQYSRTLSVGITSALAAKVRRGEHIGKVPYGYDVIDKKLVINEEEAQVVRLMFELYTEGLGYKKITKKLNELGYLSKTKQLWQVTSVQSILQNKIYYGTFILNKHTTIKVGGRKKQVKNPEERWIVFENHHPGIITEEDWMKANSKEVTNKKKKITAWNELRGILKCSECGSNMIVMQSHRKKVNGTKTIWAYLKCSRHRRYGQAGCVSHEPITYSELRKFVIEQLIQKGKEINLKFNSDFENQMIEEKETLKKKQVQLITKNKRLLDLYLENVIDKSQFEEKKAELDKELKATEDQIIKLGTKKYKQTQITNISNAFKELERMDQDLHHIFSILIKEIVMHPDGTLDFEYAFKNSQ</sequence>
<dbReference type="PANTHER" id="PTHR30461:SF23">
    <property type="entry name" value="DNA RECOMBINASE-RELATED"/>
    <property type="match status" value="1"/>
</dbReference>
<dbReference type="InterPro" id="IPR025827">
    <property type="entry name" value="Zn_ribbon_recom_dom"/>
</dbReference>